<evidence type="ECO:0000313" key="4">
    <source>
        <dbReference type="Proteomes" id="UP001169760"/>
    </source>
</evidence>
<dbReference type="RefSeq" id="WP_216065724.1">
    <property type="nucleotide sequence ID" value="NZ_JAHKPP010000047.1"/>
</dbReference>
<evidence type="ECO:0000259" key="2">
    <source>
        <dbReference type="Pfam" id="PF22494"/>
    </source>
</evidence>
<evidence type="ECO:0000313" key="3">
    <source>
        <dbReference type="EMBL" id="MDO6424733.1"/>
    </source>
</evidence>
<reference evidence="3" key="1">
    <citation type="submission" date="2023-07" db="EMBL/GenBank/DDBJ databases">
        <title>Genome content predicts the carbon catabolic preferences of heterotrophic bacteria.</title>
        <authorList>
            <person name="Gralka M."/>
        </authorList>
    </citation>
    <scope>NUCLEOTIDE SEQUENCE</scope>
    <source>
        <strain evidence="3">I3M17_2</strain>
    </source>
</reference>
<evidence type="ECO:0000256" key="1">
    <source>
        <dbReference type="SAM" id="MobiDB-lite"/>
    </source>
</evidence>
<dbReference type="EMBL" id="JAUOPB010000017">
    <property type="protein sequence ID" value="MDO6424733.1"/>
    <property type="molecule type" value="Genomic_DNA"/>
</dbReference>
<feature type="domain" description="Choice-of-anchor I" evidence="2">
    <location>
        <begin position="425"/>
        <end position="623"/>
    </location>
</feature>
<comment type="caution">
    <text evidence="3">The sequence shown here is derived from an EMBL/GenBank/DDBJ whole genome shotgun (WGS) entry which is preliminary data.</text>
</comment>
<feature type="compositionally biased region" description="Basic and acidic residues" evidence="1">
    <location>
        <begin position="512"/>
        <end position="522"/>
    </location>
</feature>
<dbReference type="PANTHER" id="PTHR46928:SF1">
    <property type="entry name" value="MESENCHYME-SPECIFIC CELL SURFACE GLYCOPROTEIN"/>
    <property type="match status" value="1"/>
</dbReference>
<proteinExistence type="predicted"/>
<sequence>MTFDSTFKQLTLAALISSLVACSGDDGAKGEKGDTGAQGPQGEQGVAGSNGENGVDATPNTIAIKFIGRYESGEFDESAAEIVAYDAATEQVFVVNANSGMVDVLDISEPSLPVLVSSLDLGTDIAAALGSVASADALGAANSVAVKNGVVAVAVEASNKQANGYIAFYQADGTFLSAVEAGALPDMVTFSPDGNKVLAANEGEPNGDYSIDPEGSVTVVDISAGVASVTSTNVTHITFTDFNVGGSRENELGNDVRISSKSASVAQDLEPEYIAVSADSQTAWVALQENNALVEIDLADNSISAILGLGYKNHAILGNELDASNKDDSINITNWPVRGLFMPDSIDAYQFGGVNYLITANEGDGREYLTNAADESACTAAGGFDFDDGDCFHYLDEIRLKDIEDTGATVNLDDLARFAPDFDTLAEDENLGRIKIVANMGVSGCDTDTFATTGQPSTGCEYEALYTYGARSFSIWNAETGDLVFDSGSDFERITAQRLGDEFNATNDENGGDDRSDDKGPEPEAIEIAQIGGKTYAFIGLERVGGIMAYDITHPESARFVQYINTRDFSVDIEDLVDGGDFSAVGDLGPESILFIAAEDSPSGVALLVVGNEVSGTTAIFEVNLVSAN</sequence>
<feature type="domain" description="Choice-of-anchor I" evidence="2">
    <location>
        <begin position="78"/>
        <end position="375"/>
    </location>
</feature>
<feature type="region of interest" description="Disordered" evidence="1">
    <location>
        <begin position="27"/>
        <end position="54"/>
    </location>
</feature>
<dbReference type="NCBIfam" id="NF038117">
    <property type="entry name" value="choice_anch_I"/>
    <property type="match status" value="1"/>
</dbReference>
<dbReference type="Proteomes" id="UP001169760">
    <property type="component" value="Unassembled WGS sequence"/>
</dbReference>
<feature type="region of interest" description="Disordered" evidence="1">
    <location>
        <begin position="498"/>
        <end position="522"/>
    </location>
</feature>
<organism evidence="3 4">
    <name type="scientific">Saccharophagus degradans</name>
    <dbReference type="NCBI Taxonomy" id="86304"/>
    <lineage>
        <taxon>Bacteria</taxon>
        <taxon>Pseudomonadati</taxon>
        <taxon>Pseudomonadota</taxon>
        <taxon>Gammaproteobacteria</taxon>
        <taxon>Cellvibrionales</taxon>
        <taxon>Cellvibrionaceae</taxon>
        <taxon>Saccharophagus</taxon>
    </lineage>
</organism>
<dbReference type="InterPro" id="IPR052956">
    <property type="entry name" value="Mesenchyme-surface_protein"/>
</dbReference>
<name>A0AAW7XD94_9GAMM</name>
<dbReference type="AlphaFoldDB" id="A0AAW7XD94"/>
<dbReference type="InterPro" id="IPR055188">
    <property type="entry name" value="Choice_anch_I"/>
</dbReference>
<dbReference type="PANTHER" id="PTHR46928">
    <property type="entry name" value="MESENCHYME-SPECIFIC CELL SURFACE GLYCOPROTEIN"/>
    <property type="match status" value="1"/>
</dbReference>
<accession>A0AAW7XD94</accession>
<gene>
    <name evidence="3" type="ORF">Q4521_19745</name>
</gene>
<protein>
    <submittedName>
        <fullName evidence="3">Choice-of-anchor I family protein</fullName>
    </submittedName>
</protein>
<dbReference type="Pfam" id="PF22494">
    <property type="entry name" value="choice_anch_I"/>
    <property type="match status" value="2"/>
</dbReference>